<evidence type="ECO:0000256" key="1">
    <source>
        <dbReference type="SAM" id="MobiDB-lite"/>
    </source>
</evidence>
<dbReference type="PROSITE" id="PS51733">
    <property type="entry name" value="BPL_LPL_CATALYTIC"/>
    <property type="match status" value="1"/>
</dbReference>
<dbReference type="Pfam" id="PF03099">
    <property type="entry name" value="BPL_LplA_LipB"/>
    <property type="match status" value="1"/>
</dbReference>
<feature type="compositionally biased region" description="Basic and acidic residues" evidence="1">
    <location>
        <begin position="282"/>
        <end position="344"/>
    </location>
</feature>
<evidence type="ECO:0000313" key="4">
    <source>
        <dbReference type="Proteomes" id="UP001162164"/>
    </source>
</evidence>
<accession>A0ABQ9JX15</accession>
<dbReference type="Proteomes" id="UP001162164">
    <property type="component" value="Unassembled WGS sequence"/>
</dbReference>
<reference evidence="3" key="1">
    <citation type="journal article" date="2023" name="Insect Mol. Biol.">
        <title>Genome sequencing provides insights into the evolution of gene families encoding plant cell wall-degrading enzymes in longhorned beetles.</title>
        <authorList>
            <person name="Shin N.R."/>
            <person name="Okamura Y."/>
            <person name="Kirsch R."/>
            <person name="Pauchet Y."/>
        </authorList>
    </citation>
    <scope>NUCLEOTIDE SEQUENCE</scope>
    <source>
        <strain evidence="3">MMC_N1</strain>
    </source>
</reference>
<evidence type="ECO:0000313" key="3">
    <source>
        <dbReference type="EMBL" id="KAJ8982609.1"/>
    </source>
</evidence>
<proteinExistence type="predicted"/>
<dbReference type="PANTHER" id="PTHR12835">
    <property type="entry name" value="BIOTIN PROTEIN LIGASE"/>
    <property type="match status" value="1"/>
</dbReference>
<comment type="caution">
    <text evidence="3">The sequence shown here is derived from an EMBL/GenBank/DDBJ whole genome shotgun (WGS) entry which is preliminary data.</text>
</comment>
<feature type="compositionally biased region" description="Basic and acidic residues" evidence="1">
    <location>
        <begin position="239"/>
        <end position="266"/>
    </location>
</feature>
<keyword evidence="4" id="KW-1185">Reference proteome</keyword>
<dbReference type="EMBL" id="JAPWTJ010000117">
    <property type="protein sequence ID" value="KAJ8982609.1"/>
    <property type="molecule type" value="Genomic_DNA"/>
</dbReference>
<evidence type="ECO:0000259" key="2">
    <source>
        <dbReference type="PROSITE" id="PS51733"/>
    </source>
</evidence>
<feature type="domain" description="BPL/LPL catalytic" evidence="2">
    <location>
        <begin position="723"/>
        <end position="910"/>
    </location>
</feature>
<sequence>MFFTLFYMYATVLQWWRLSSLKNKLRGTLHPQNALLVCSENVIYESKKSRSFENLLFRYDDRVGCTVVPKEYKKINLSHWLIFPKDYRYFPIHFNSVTPRIDSPNIYVLIQAMLETYIKHPANILEVEYFGELVAWRAADTFEAILKTDIDKLTKLVHCFSQSDVDINHELKLLRIETIDVEGTVTRIKYERKFSLEGLRKYSHAPIHWKKFSDDIKEIYSKIRETTTPKITIENGAPKPEDVRKVPVSEVKPIKKDGKKHDDRNTLEVGANDYRRHKSNDHKRDKLASKTETSRSSKEDHKHKESPKTTKDHSDVKKTKDSLKSKDLHVKKDDKTRECHSKTRENHHKKDPSRLEKTKSKTDLEQATRGKAENGDGPSSNGHIHQSTEFTFTKYKGVKPPNILVYADSLIAKENVKNVLSTMLNKEKYIVYDLPTNPHQTMWDDSTVLVVVCGTVPPNLTFHLLQYLTTGGQLLCLCSDLLYSVLDTFTTAEVREHELVRFTYGKWKQVEMMHHIFCYQASPAKKAVFQRLRPIESKVISIVSNGSSPIAPRTPSTAEIQHNGKEYTIQVQVLGTEETWQTPSLLLASVKGGEGRVVFSQVHLEINPSQYEDDETKFVALKVSDQARKEILKDILSKHLDIECVSAEPITYTPAFFLGRHDLKLKLLSECNSIKDNLLQYDTLSVKFCGKDETADPSSSSFLPIFIHSCPSNFSTVNYFEALETEHIGRLVIYSDILTSSQVVISKPLCHGLAVIPRQQTQAVGRSNNSWISPIGSANFSLQLHIPRESPLGKVISFAQHMVMVAVVHAIKKMKGCQDINIGIKWPNDLYVNGNIKIGGLLANSTVDGDLIVLNVGCGINLDNPNPTLSINDLIRNTNLEKDTSIKTIGYETYFAAVFNEIEALLREVQSGNMDHIYDLYYKYWLHNDSDVVVTSRTGEKKRVRIIGIDDFGFLKVRADDGAISTVQPDGNSFDILRGLVIPKSF</sequence>
<organism evidence="3 4">
    <name type="scientific">Molorchus minor</name>
    <dbReference type="NCBI Taxonomy" id="1323400"/>
    <lineage>
        <taxon>Eukaryota</taxon>
        <taxon>Metazoa</taxon>
        <taxon>Ecdysozoa</taxon>
        <taxon>Arthropoda</taxon>
        <taxon>Hexapoda</taxon>
        <taxon>Insecta</taxon>
        <taxon>Pterygota</taxon>
        <taxon>Neoptera</taxon>
        <taxon>Endopterygota</taxon>
        <taxon>Coleoptera</taxon>
        <taxon>Polyphaga</taxon>
        <taxon>Cucujiformia</taxon>
        <taxon>Chrysomeloidea</taxon>
        <taxon>Cerambycidae</taxon>
        <taxon>Lamiinae</taxon>
        <taxon>Monochamini</taxon>
        <taxon>Molorchus</taxon>
    </lineage>
</organism>
<dbReference type="SUPFAM" id="SSF55681">
    <property type="entry name" value="Class II aaRS and biotin synthetases"/>
    <property type="match status" value="1"/>
</dbReference>
<name>A0ABQ9JX15_9CUCU</name>
<feature type="compositionally biased region" description="Basic and acidic residues" evidence="1">
    <location>
        <begin position="352"/>
        <end position="374"/>
    </location>
</feature>
<gene>
    <name evidence="3" type="ORF">NQ317_005081</name>
</gene>
<dbReference type="Pfam" id="PF02237">
    <property type="entry name" value="BPL_C"/>
    <property type="match status" value="1"/>
</dbReference>
<dbReference type="InterPro" id="IPR004143">
    <property type="entry name" value="BPL_LPL_catalytic"/>
</dbReference>
<dbReference type="PANTHER" id="PTHR12835:SF5">
    <property type="entry name" value="BIOTIN--PROTEIN LIGASE"/>
    <property type="match status" value="1"/>
</dbReference>
<feature type="region of interest" description="Disordered" evidence="1">
    <location>
        <begin position="231"/>
        <end position="385"/>
    </location>
</feature>
<dbReference type="InterPro" id="IPR045864">
    <property type="entry name" value="aa-tRNA-synth_II/BPL/LPL"/>
</dbReference>
<protein>
    <recommendedName>
        <fullName evidence="2">BPL/LPL catalytic domain-containing protein</fullName>
    </recommendedName>
</protein>
<dbReference type="Gene3D" id="3.30.930.10">
    <property type="entry name" value="Bira Bifunctional Protein, Domain 2"/>
    <property type="match status" value="1"/>
</dbReference>
<dbReference type="InterPro" id="IPR003142">
    <property type="entry name" value="BPL_C"/>
</dbReference>